<keyword evidence="3" id="KW-1185">Reference proteome</keyword>
<dbReference type="RefSeq" id="WP_070743233.1">
    <property type="nucleotide sequence ID" value="NZ_MDZA01000165.1"/>
</dbReference>
<keyword evidence="1" id="KW-0812">Transmembrane</keyword>
<keyword evidence="1" id="KW-1133">Transmembrane helix</keyword>
<keyword evidence="1" id="KW-0472">Membrane</keyword>
<reference evidence="2 3" key="1">
    <citation type="submission" date="2016-08" db="EMBL/GenBank/DDBJ databases">
        <title>Hymenobacter coccineus sp. nov., Hymenobacter lapidarius sp. nov. and Hymenobacter glacialis sp. nov., isolated from Antarctic soil.</title>
        <authorList>
            <person name="Sedlacek I."/>
            <person name="Kralova S."/>
            <person name="Kyrova K."/>
            <person name="Maslanova I."/>
            <person name="Stankova E."/>
            <person name="Vrbovska V."/>
            <person name="Nemec M."/>
            <person name="Bartak M."/>
            <person name="Svec P."/>
            <person name="Busse H.-J."/>
            <person name="Pantucek R."/>
        </authorList>
    </citation>
    <scope>NUCLEOTIDE SEQUENCE [LARGE SCALE GENOMIC DNA]</scope>
    <source>
        <strain evidence="2 3">CCM 8649</strain>
    </source>
</reference>
<feature type="transmembrane region" description="Helical" evidence="1">
    <location>
        <begin position="340"/>
        <end position="361"/>
    </location>
</feature>
<feature type="transmembrane region" description="Helical" evidence="1">
    <location>
        <begin position="147"/>
        <end position="173"/>
    </location>
</feature>
<dbReference type="Proteomes" id="UP000177506">
    <property type="component" value="Unassembled WGS sequence"/>
</dbReference>
<dbReference type="EMBL" id="MDZA01000165">
    <property type="protein sequence ID" value="OGX90327.1"/>
    <property type="molecule type" value="Genomic_DNA"/>
</dbReference>
<sequence length="378" mass="41363">MSTLKNAWLRRLFRWHSWLGLLTGVPLLLLGLSGAGLVFKPELDRLLVPRVAPPPAGRAPVPLDSLYRLVGRRYPALKRMAIVGFPQRVGESYEFRLYGNDGNPNTYDLASVWVDPYSGRVLQEGPNTGLAGGALNWLLQFHFCFQLGMGGVLLTALLGLAMLASVFTGVVVYRKHLGKVLTLRAPLRRHNWRVLASDLHRYVGTWALLLNALICFTGFWMNLFGFDPAAWRAQTRPAPPNQLMARSVDELLATARAAYPALVPTRIRLPTQPGGAPFEVDGVVPGHALPWGASAAVEVDPTTGRVRAVRRAWAAAGPAQWEALMGPLHFGTFGGMPMRVLYVVVGLTPGLLALTGFALWYRRWLRPAGAAQSGRQGP</sequence>
<name>A0A1G1THI1_9BACT</name>
<protein>
    <recommendedName>
        <fullName evidence="4">PepSY domain-containing protein</fullName>
    </recommendedName>
</protein>
<dbReference type="OrthoDB" id="111691at2"/>
<gene>
    <name evidence="2" type="ORF">BEN49_23205</name>
</gene>
<dbReference type="AlphaFoldDB" id="A0A1G1THI1"/>
<organism evidence="2 3">
    <name type="scientific">Hymenobacter coccineus</name>
    <dbReference type="NCBI Taxonomy" id="1908235"/>
    <lineage>
        <taxon>Bacteria</taxon>
        <taxon>Pseudomonadati</taxon>
        <taxon>Bacteroidota</taxon>
        <taxon>Cytophagia</taxon>
        <taxon>Cytophagales</taxon>
        <taxon>Hymenobacteraceae</taxon>
        <taxon>Hymenobacter</taxon>
    </lineage>
</organism>
<accession>A0A1G1THI1</accession>
<evidence type="ECO:0000313" key="2">
    <source>
        <dbReference type="EMBL" id="OGX90327.1"/>
    </source>
</evidence>
<dbReference type="InterPro" id="IPR005625">
    <property type="entry name" value="PepSY-ass_TM"/>
</dbReference>
<dbReference type="Pfam" id="PF03929">
    <property type="entry name" value="PepSY_TM"/>
    <property type="match status" value="1"/>
</dbReference>
<evidence type="ECO:0000313" key="3">
    <source>
        <dbReference type="Proteomes" id="UP000177506"/>
    </source>
</evidence>
<evidence type="ECO:0008006" key="4">
    <source>
        <dbReference type="Google" id="ProtNLM"/>
    </source>
</evidence>
<proteinExistence type="predicted"/>
<dbReference type="PANTHER" id="PTHR34219">
    <property type="entry name" value="IRON-REGULATED INNER MEMBRANE PROTEIN-RELATED"/>
    <property type="match status" value="1"/>
</dbReference>
<evidence type="ECO:0000256" key="1">
    <source>
        <dbReference type="SAM" id="Phobius"/>
    </source>
</evidence>
<feature type="transmembrane region" description="Helical" evidence="1">
    <location>
        <begin position="199"/>
        <end position="221"/>
    </location>
</feature>
<comment type="caution">
    <text evidence="2">The sequence shown here is derived from an EMBL/GenBank/DDBJ whole genome shotgun (WGS) entry which is preliminary data.</text>
</comment>